<feature type="binding site" description="in other chain" evidence="13">
    <location>
        <position position="113"/>
    </location>
    <ligand>
        <name>substrate</name>
        <note>ligand shared between dimeric partners</note>
    </ligand>
</feature>
<feature type="domain" description="6-phosphogluconate dehydrogenase C-terminal" evidence="15">
    <location>
        <begin position="199"/>
        <end position="491"/>
    </location>
</feature>
<dbReference type="Gene3D" id="1.10.1040.10">
    <property type="entry name" value="N-(1-d-carboxylethyl)-l-norvaline Dehydrogenase, domain 2"/>
    <property type="match status" value="1"/>
</dbReference>
<dbReference type="Gene3D" id="3.40.50.720">
    <property type="entry name" value="NAD(P)-binding Rossmann-like Domain"/>
    <property type="match status" value="1"/>
</dbReference>
<evidence type="ECO:0000256" key="10">
    <source>
        <dbReference type="ARBA" id="ARBA00048640"/>
    </source>
</evidence>
<dbReference type="AlphaFoldDB" id="A0A5M9P2K9"/>
<organism evidence="16 17">
    <name type="scientific">Vibrio gigantis</name>
    <dbReference type="NCBI Taxonomy" id="296199"/>
    <lineage>
        <taxon>Bacteria</taxon>
        <taxon>Pseudomonadati</taxon>
        <taxon>Pseudomonadota</taxon>
        <taxon>Gammaproteobacteria</taxon>
        <taxon>Vibrionales</taxon>
        <taxon>Vibrionaceae</taxon>
        <taxon>Vibrio</taxon>
    </lineage>
</organism>
<dbReference type="GO" id="GO:0019521">
    <property type="term" value="P:D-gluconate metabolic process"/>
    <property type="evidence" value="ECO:0007669"/>
    <property type="project" value="UniProtKB-KW"/>
</dbReference>
<feature type="binding site" description="in other chain" evidence="13">
    <location>
        <position position="211"/>
    </location>
    <ligand>
        <name>substrate</name>
        <note>ligand shared between dimeric partners</note>
    </ligand>
</feature>
<dbReference type="Pfam" id="PF03446">
    <property type="entry name" value="NAD_binding_2"/>
    <property type="match status" value="1"/>
</dbReference>
<dbReference type="GO" id="GO:0050661">
    <property type="term" value="F:NADP binding"/>
    <property type="evidence" value="ECO:0007669"/>
    <property type="project" value="InterPro"/>
</dbReference>
<evidence type="ECO:0000256" key="3">
    <source>
        <dbReference type="ARBA" id="ARBA00008419"/>
    </source>
</evidence>
<sequence length="502" mass="54868">MTQIKNDIAMIGLGVMGKSLALNLLDNGFNVVGFDLNTDNIERASAEAKKLNEIFEGKGLFTSGVNLKDVLQGLAKPRVIALSVPAGKPVDIVVSNLLEAGLDHDDIVIDTGNSLWTDTETREQNYKGKLRFFSTAVSGGEEGARVGPALMASGDQSAWQYVKPMWEAIAAKVDANGLPVAQFETGEACAAYVGPSGTGHYVKMVHNGIEYADMQLICEVYHFMRDVLEMPAQEIGQVFERWNQGVLNSYLMEISADILQQDDAVTGKPFVDVVLDKAGQKGTGLWTAVNSLQEGCPTPTIAQAVYARAMSGQKSQRVQGSQLLKGNIADTSQLDKAEVISELHDALYCAKLSVYAQGFDLLKTASDKEGWNLDFTQIAKIWRAGCIIRAAFLQSITSAYQQNSKLANLLFDEAFIKQVEERELAWRIAVANSALYGVPMPGISSALSYFDSLRCEVLPANLLQAQRDYFGSHTYSRVDRDEAEKFHVTWSQSPRAEVKVNA</sequence>
<feature type="binding site" evidence="13">
    <location>
        <position position="473"/>
    </location>
    <ligand>
        <name>substrate</name>
        <note>ligand shared between dimeric partners</note>
    </ligand>
</feature>
<evidence type="ECO:0000256" key="7">
    <source>
        <dbReference type="ARBA" id="ARBA00023002"/>
    </source>
</evidence>
<dbReference type="InterPro" id="IPR013328">
    <property type="entry name" value="6PGD_dom2"/>
</dbReference>
<comment type="function">
    <text evidence="1 11">Catalyzes the oxidative decarboxylation of 6-phosphogluconate to ribulose 5-phosphate and CO(2), with concomitant reduction of NADP to NADPH.</text>
</comment>
<feature type="active site" description="Proton acceptor" evidence="12">
    <location>
        <position position="203"/>
    </location>
</feature>
<comment type="pathway">
    <text evidence="2 11 14">Carbohydrate degradation; pentose phosphate pathway; D-ribulose 5-phosphate from D-glucose 6-phosphate (oxidative stage): step 3/3.</text>
</comment>
<reference evidence="16 17" key="1">
    <citation type="submission" date="2019-09" db="EMBL/GenBank/DDBJ databases">
        <title>Draft genome sequence of various Type strains from the CCUG.</title>
        <authorList>
            <person name="Pineiro-Iglesias B."/>
            <person name="Tunovic T."/>
            <person name="Unosson C."/>
            <person name="Inganas E."/>
            <person name="Ohlen M."/>
            <person name="Cardew S."/>
            <person name="Jensie-Markopoulos S."/>
            <person name="Salva-Serra F."/>
            <person name="Jaen-Luchoro D."/>
            <person name="Karlsson R."/>
            <person name="Svensson-Stadler L."/>
            <person name="Chun J."/>
            <person name="Moore E."/>
        </authorList>
    </citation>
    <scope>NUCLEOTIDE SEQUENCE [LARGE SCALE GENOMIC DNA]</scope>
    <source>
        <strain evidence="16 17">CCUG 56969T</strain>
    </source>
</reference>
<accession>A0A5M9P2K9</accession>
<dbReference type="PANTHER" id="PTHR11811">
    <property type="entry name" value="6-PHOSPHOGLUCONATE DEHYDROGENASE"/>
    <property type="match status" value="1"/>
</dbReference>
<evidence type="ECO:0000256" key="9">
    <source>
        <dbReference type="ARBA" id="ARBA00023126"/>
    </source>
</evidence>
<evidence type="ECO:0000256" key="5">
    <source>
        <dbReference type="ARBA" id="ARBA00013011"/>
    </source>
</evidence>
<evidence type="ECO:0000256" key="13">
    <source>
        <dbReference type="PIRSR" id="PIRSR000109-2"/>
    </source>
</evidence>
<protein>
    <recommendedName>
        <fullName evidence="6 11">6-phosphogluconate dehydrogenase, decarboxylating</fullName>
        <ecNumber evidence="5 11">1.1.1.44</ecNumber>
    </recommendedName>
</protein>
<dbReference type="InterPro" id="IPR006184">
    <property type="entry name" value="6PGdom_BS"/>
</dbReference>
<dbReference type="InterPro" id="IPR006114">
    <property type="entry name" value="6PGDH_C"/>
</dbReference>
<evidence type="ECO:0000256" key="6">
    <source>
        <dbReference type="ARBA" id="ARBA00018193"/>
    </source>
</evidence>
<name>A0A5M9P2K9_9VIBR</name>
<keyword evidence="8 14" id="KW-0311">Gluconate utilization</keyword>
<comment type="similarity">
    <text evidence="3 11 14">Belongs to the 6-phosphogluconate dehydrogenase family.</text>
</comment>
<feature type="binding site" description="in other chain" evidence="13">
    <location>
        <position position="308"/>
    </location>
    <ligand>
        <name>substrate</name>
        <note>ligand shared between dimeric partners</note>
    </ligand>
</feature>
<dbReference type="InterPro" id="IPR006113">
    <property type="entry name" value="6PGDH_Gnd/GntZ"/>
</dbReference>
<dbReference type="SMART" id="SM01350">
    <property type="entry name" value="6PGD"/>
    <property type="match status" value="1"/>
</dbReference>
<evidence type="ECO:0000256" key="8">
    <source>
        <dbReference type="ARBA" id="ARBA00023064"/>
    </source>
</evidence>
<evidence type="ECO:0000259" key="15">
    <source>
        <dbReference type="SMART" id="SM01350"/>
    </source>
</evidence>
<comment type="catalytic activity">
    <reaction evidence="10 11 14">
        <text>6-phospho-D-gluconate + NADP(+) = D-ribulose 5-phosphate + CO2 + NADPH</text>
        <dbReference type="Rhea" id="RHEA:10116"/>
        <dbReference type="ChEBI" id="CHEBI:16526"/>
        <dbReference type="ChEBI" id="CHEBI:57783"/>
        <dbReference type="ChEBI" id="CHEBI:58121"/>
        <dbReference type="ChEBI" id="CHEBI:58349"/>
        <dbReference type="ChEBI" id="CHEBI:58759"/>
        <dbReference type="EC" id="1.1.1.44"/>
    </reaction>
</comment>
<dbReference type="InterPro" id="IPR006183">
    <property type="entry name" value="Pgluconate_DH"/>
</dbReference>
<feature type="binding site" description="in other chain" evidence="13">
    <location>
        <begin position="138"/>
        <end position="140"/>
    </location>
    <ligand>
        <name>substrate</name>
        <note>ligand shared between dimeric partners</note>
    </ligand>
</feature>
<dbReference type="NCBIfam" id="TIGR00873">
    <property type="entry name" value="gnd"/>
    <property type="match status" value="1"/>
</dbReference>
<dbReference type="InterPro" id="IPR006115">
    <property type="entry name" value="6PGDH_NADP-bd"/>
</dbReference>
<dbReference type="SUPFAM" id="SSF51735">
    <property type="entry name" value="NAD(P)-binding Rossmann-fold domains"/>
    <property type="match status" value="1"/>
</dbReference>
<keyword evidence="11 14" id="KW-0521">NADP</keyword>
<dbReference type="EMBL" id="VXJS01000004">
    <property type="protein sequence ID" value="KAA8677733.1"/>
    <property type="molecule type" value="Genomic_DNA"/>
</dbReference>
<evidence type="ECO:0000256" key="2">
    <source>
        <dbReference type="ARBA" id="ARBA00004874"/>
    </source>
</evidence>
<dbReference type="Pfam" id="PF00393">
    <property type="entry name" value="6PGD"/>
    <property type="match status" value="1"/>
</dbReference>
<evidence type="ECO:0000256" key="11">
    <source>
        <dbReference type="PIRNR" id="PIRNR000109"/>
    </source>
</evidence>
<proteinExistence type="inferred from homology"/>
<evidence type="ECO:0000256" key="1">
    <source>
        <dbReference type="ARBA" id="ARBA00002526"/>
    </source>
</evidence>
<evidence type="ECO:0000256" key="4">
    <source>
        <dbReference type="ARBA" id="ARBA00011738"/>
    </source>
</evidence>
<dbReference type="UniPathway" id="UPA00115">
    <property type="reaction ID" value="UER00410"/>
</dbReference>
<keyword evidence="7 11" id="KW-0560">Oxidoreductase</keyword>
<dbReference type="SUPFAM" id="SSF48179">
    <property type="entry name" value="6-phosphogluconate dehydrogenase C-terminal domain-like"/>
    <property type="match status" value="1"/>
</dbReference>
<dbReference type="NCBIfam" id="NF006765">
    <property type="entry name" value="PRK09287.1"/>
    <property type="match status" value="1"/>
</dbReference>
<dbReference type="PROSITE" id="PS00461">
    <property type="entry name" value="6PGD"/>
    <property type="match status" value="1"/>
</dbReference>
<dbReference type="FunFam" id="1.10.1040.10:FF:000002">
    <property type="entry name" value="6-phosphogluconate dehydrogenase, decarboxylating"/>
    <property type="match status" value="1"/>
</dbReference>
<feature type="binding site" description="in other chain" evidence="13">
    <location>
        <position position="281"/>
    </location>
    <ligand>
        <name>substrate</name>
        <note>ligand shared between dimeric partners</note>
    </ligand>
</feature>
<dbReference type="EC" id="1.1.1.44" evidence="5 11"/>
<dbReference type="GO" id="GO:0006098">
    <property type="term" value="P:pentose-phosphate shunt"/>
    <property type="evidence" value="ECO:0007669"/>
    <property type="project" value="UniProtKB-UniPathway"/>
</dbReference>
<evidence type="ECO:0000313" key="16">
    <source>
        <dbReference type="EMBL" id="KAA8677733.1"/>
    </source>
</evidence>
<comment type="subunit">
    <text evidence="4 11">Homodimer.</text>
</comment>
<feature type="active site" description="Proton donor" evidence="12">
    <location>
        <position position="210"/>
    </location>
</feature>
<evidence type="ECO:0000256" key="14">
    <source>
        <dbReference type="RuleBase" id="RU000485"/>
    </source>
</evidence>
<dbReference type="InterPro" id="IPR008927">
    <property type="entry name" value="6-PGluconate_DH-like_C_sf"/>
</dbReference>
<evidence type="ECO:0000313" key="17">
    <source>
        <dbReference type="Proteomes" id="UP000322521"/>
    </source>
</evidence>
<feature type="binding site" evidence="13">
    <location>
        <position position="467"/>
    </location>
    <ligand>
        <name>substrate</name>
        <note>ligand shared between dimeric partners</note>
    </ligand>
</feature>
<gene>
    <name evidence="16" type="primary">gndA</name>
    <name evidence="16" type="ORF">F4W18_09260</name>
</gene>
<comment type="caution">
    <text evidence="16">The sequence shown here is derived from an EMBL/GenBank/DDBJ whole genome shotgun (WGS) entry which is preliminary data.</text>
</comment>
<dbReference type="InterPro" id="IPR036291">
    <property type="entry name" value="NAD(P)-bd_dom_sf"/>
</dbReference>
<feature type="binding site" description="in other chain" evidence="13">
    <location>
        <begin position="206"/>
        <end position="207"/>
    </location>
    <ligand>
        <name>substrate</name>
        <note>ligand shared between dimeric partners</note>
    </ligand>
</feature>
<dbReference type="OrthoDB" id="9804542at2"/>
<dbReference type="Proteomes" id="UP000322521">
    <property type="component" value="Unassembled WGS sequence"/>
</dbReference>
<evidence type="ECO:0000256" key="12">
    <source>
        <dbReference type="PIRSR" id="PIRSR000109-1"/>
    </source>
</evidence>
<dbReference type="PIRSF" id="PIRSF000109">
    <property type="entry name" value="6PGD"/>
    <property type="match status" value="1"/>
</dbReference>
<dbReference type="GO" id="GO:0004616">
    <property type="term" value="F:phosphogluconate dehydrogenase (decarboxylating) activity"/>
    <property type="evidence" value="ECO:0007669"/>
    <property type="project" value="UniProtKB-EC"/>
</dbReference>
<dbReference type="Gene3D" id="1.20.5.320">
    <property type="entry name" value="6-Phosphogluconate Dehydrogenase, domain 3"/>
    <property type="match status" value="1"/>
</dbReference>
<keyword evidence="9 11" id="KW-0570">Pentose shunt</keyword>
<dbReference type="RefSeq" id="WP_086712622.1">
    <property type="nucleotide sequence ID" value="NZ_AP025493.1"/>
</dbReference>
<keyword evidence="17" id="KW-1185">Reference proteome</keyword>
<dbReference type="PRINTS" id="PR00076">
    <property type="entry name" value="6PGDHDRGNASE"/>
</dbReference>